<dbReference type="PANTHER" id="PTHR12184:SF1">
    <property type="entry name" value="UBIQUINOL-CYTOCHROME-C REDUCTASE COMPLEX ASSEMBLY FACTOR 1"/>
    <property type="match status" value="1"/>
</dbReference>
<dbReference type="InterPro" id="IPR021150">
    <property type="entry name" value="Ubiq_cyt_c_chap"/>
</dbReference>
<comment type="caution">
    <text evidence="4">The sequence shown here is derived from an EMBL/GenBank/DDBJ whole genome shotgun (WGS) entry which is preliminary data.</text>
</comment>
<gene>
    <name evidence="4" type="ORF">WJX73_010833</name>
</gene>
<dbReference type="EMBL" id="JALJOQ010000279">
    <property type="protein sequence ID" value="KAK9786183.1"/>
    <property type="molecule type" value="Genomic_DNA"/>
</dbReference>
<feature type="region of interest" description="Disordered" evidence="2">
    <location>
        <begin position="261"/>
        <end position="294"/>
    </location>
</feature>
<keyword evidence="5" id="KW-1185">Reference proteome</keyword>
<evidence type="ECO:0000313" key="4">
    <source>
        <dbReference type="EMBL" id="KAK9786183.1"/>
    </source>
</evidence>
<evidence type="ECO:0000313" key="5">
    <source>
        <dbReference type="Proteomes" id="UP001465755"/>
    </source>
</evidence>
<evidence type="ECO:0000256" key="2">
    <source>
        <dbReference type="SAM" id="MobiDB-lite"/>
    </source>
</evidence>
<organism evidence="4 5">
    <name type="scientific">Symbiochloris irregularis</name>
    <dbReference type="NCBI Taxonomy" id="706552"/>
    <lineage>
        <taxon>Eukaryota</taxon>
        <taxon>Viridiplantae</taxon>
        <taxon>Chlorophyta</taxon>
        <taxon>core chlorophytes</taxon>
        <taxon>Trebouxiophyceae</taxon>
        <taxon>Trebouxiales</taxon>
        <taxon>Trebouxiaceae</taxon>
        <taxon>Symbiochloris</taxon>
    </lineage>
</organism>
<comment type="similarity">
    <text evidence="1">Belongs to the CBP3 family.</text>
</comment>
<protein>
    <recommendedName>
        <fullName evidence="3">Ubiquinol-cytochrome c chaperone domain-containing protein</fullName>
    </recommendedName>
</protein>
<reference evidence="4 5" key="1">
    <citation type="journal article" date="2024" name="Nat. Commun.">
        <title>Phylogenomics reveals the evolutionary origins of lichenization in chlorophyte algae.</title>
        <authorList>
            <person name="Puginier C."/>
            <person name="Libourel C."/>
            <person name="Otte J."/>
            <person name="Skaloud P."/>
            <person name="Haon M."/>
            <person name="Grisel S."/>
            <person name="Petersen M."/>
            <person name="Berrin J.G."/>
            <person name="Delaux P.M."/>
            <person name="Dal Grande F."/>
            <person name="Keller J."/>
        </authorList>
    </citation>
    <scope>NUCLEOTIDE SEQUENCE [LARGE SCALE GENOMIC DNA]</scope>
    <source>
        <strain evidence="4 5">SAG 2036</strain>
    </source>
</reference>
<proteinExistence type="inferred from homology"/>
<dbReference type="GO" id="GO:0005739">
    <property type="term" value="C:mitochondrion"/>
    <property type="evidence" value="ECO:0007669"/>
    <property type="project" value="TreeGrafter"/>
</dbReference>
<dbReference type="AlphaFoldDB" id="A0AAW1NJ92"/>
<dbReference type="Proteomes" id="UP001465755">
    <property type="component" value="Unassembled WGS sequence"/>
</dbReference>
<evidence type="ECO:0000256" key="1">
    <source>
        <dbReference type="ARBA" id="ARBA00006407"/>
    </source>
</evidence>
<evidence type="ECO:0000259" key="3">
    <source>
        <dbReference type="Pfam" id="PF03981"/>
    </source>
</evidence>
<dbReference type="Pfam" id="PF03981">
    <property type="entry name" value="Ubiq_cyt_C_chap"/>
    <property type="match status" value="1"/>
</dbReference>
<dbReference type="InterPro" id="IPR007129">
    <property type="entry name" value="Ubiqinol_cyt_c_chaperone_CPB3"/>
</dbReference>
<accession>A0AAW1NJ92</accession>
<dbReference type="GO" id="GO:0034551">
    <property type="term" value="P:mitochondrial respiratory chain complex III assembly"/>
    <property type="evidence" value="ECO:0007669"/>
    <property type="project" value="TreeGrafter"/>
</dbReference>
<name>A0AAW1NJ92_9CHLO</name>
<dbReference type="PANTHER" id="PTHR12184">
    <property type="entry name" value="UBIQUINOL-CYTOCHROME C REDUCTASE COMPLEX ASSEMBLY FACTOR 1 FAMILY MEMBER"/>
    <property type="match status" value="1"/>
</dbReference>
<feature type="domain" description="Ubiquinol-cytochrome c chaperone" evidence="3">
    <location>
        <begin position="120"/>
        <end position="256"/>
    </location>
</feature>
<sequence>MFRSCAREASRQVLASRTLLGSSAAGRDLQWGAVGLQYALYASASTSNDFKTAISSLRAQSLAHQRETDRPTAEAQSTFWSRALLRLGGFHTKEAQRIRAARCLHECVLEQGMNPRLHEAVKLGTTFAQQYAVMCIHVWLLLVRLRAEGDEGKELAQMVYENFTDKVEELVHKQGVVVRVSKHLKELETIFYGNCLSYEKGMAGEEDLQTAVLRNIYAGDEKHRSDAAALCHYMKRELACLSMTDSEAVLAGQIKFSQNLWGPDGHRSAPPPSSTARPAAASQVEASVGAQIPT</sequence>